<dbReference type="SMART" id="SM00020">
    <property type="entry name" value="Tryp_SPc"/>
    <property type="match status" value="1"/>
</dbReference>
<dbReference type="GO" id="GO:0006508">
    <property type="term" value="P:proteolysis"/>
    <property type="evidence" value="ECO:0007669"/>
    <property type="project" value="InterPro"/>
</dbReference>
<dbReference type="Pfam" id="PF00089">
    <property type="entry name" value="Trypsin"/>
    <property type="match status" value="1"/>
</dbReference>
<dbReference type="PROSITE" id="PS00134">
    <property type="entry name" value="TRYPSIN_HIS"/>
    <property type="match status" value="1"/>
</dbReference>
<keyword evidence="5" id="KW-1185">Reference proteome</keyword>
<keyword evidence="1" id="KW-1015">Disulfide bond</keyword>
<reference evidence="4 5" key="1">
    <citation type="journal article" date="2018" name="Cell">
        <title>The Chara Genome: Secondary Complexity and Implications for Plant Terrestrialization.</title>
        <authorList>
            <person name="Nishiyama T."/>
            <person name="Sakayama H."/>
            <person name="Vries J.D."/>
            <person name="Buschmann H."/>
            <person name="Saint-Marcoux D."/>
            <person name="Ullrich K.K."/>
            <person name="Haas F.B."/>
            <person name="Vanderstraeten L."/>
            <person name="Becker D."/>
            <person name="Lang D."/>
            <person name="Vosolsobe S."/>
            <person name="Rombauts S."/>
            <person name="Wilhelmsson P.K.I."/>
            <person name="Janitza P."/>
            <person name="Kern R."/>
            <person name="Heyl A."/>
            <person name="Rumpler F."/>
            <person name="Villalobos L.I.A.C."/>
            <person name="Clay J.M."/>
            <person name="Skokan R."/>
            <person name="Toyoda A."/>
            <person name="Suzuki Y."/>
            <person name="Kagoshima H."/>
            <person name="Schijlen E."/>
            <person name="Tajeshwar N."/>
            <person name="Catarino B."/>
            <person name="Hetherington A.J."/>
            <person name="Saltykova A."/>
            <person name="Bonnot C."/>
            <person name="Breuninger H."/>
            <person name="Symeonidi A."/>
            <person name="Radhakrishnan G.V."/>
            <person name="Van Nieuwerburgh F."/>
            <person name="Deforce D."/>
            <person name="Chang C."/>
            <person name="Karol K.G."/>
            <person name="Hedrich R."/>
            <person name="Ulvskov P."/>
            <person name="Glockner G."/>
            <person name="Delwiche C.F."/>
            <person name="Petrasek J."/>
            <person name="Van de Peer Y."/>
            <person name="Friml J."/>
            <person name="Beilby M."/>
            <person name="Dolan L."/>
            <person name="Kohara Y."/>
            <person name="Sugano S."/>
            <person name="Fujiyama A."/>
            <person name="Delaux P.-M."/>
            <person name="Quint M."/>
            <person name="TheiBen G."/>
            <person name="Hagemann M."/>
            <person name="Harholt J."/>
            <person name="Dunand C."/>
            <person name="Zachgo S."/>
            <person name="Langdale J."/>
            <person name="Maumus F."/>
            <person name="Straeten D.V.D."/>
            <person name="Gould S.B."/>
            <person name="Rensing S.A."/>
        </authorList>
    </citation>
    <scope>NUCLEOTIDE SEQUENCE [LARGE SCALE GENOMIC DNA]</scope>
    <source>
        <strain evidence="4 5">S276</strain>
    </source>
</reference>
<evidence type="ECO:0000256" key="2">
    <source>
        <dbReference type="SAM" id="SignalP"/>
    </source>
</evidence>
<comment type="caution">
    <text evidence="4">The sequence shown here is derived from an EMBL/GenBank/DDBJ whole genome shotgun (WGS) entry which is preliminary data.</text>
</comment>
<dbReference type="AlphaFoldDB" id="A0A388M600"/>
<dbReference type="InterPro" id="IPR001254">
    <property type="entry name" value="Trypsin_dom"/>
</dbReference>
<proteinExistence type="predicted"/>
<sequence length="449" mass="46900">MARAAFSTAWAMAAMSIVSLLSLAHSGTDATVLGGYKADLRYFAHQVAVIVKKGADEVSCGGTILSSQYVLTAAHCIGLAGFGPGESAVPIDSQITVRYGNEDWLLGDTAPVDHVWVHQEYETNGTLKQKDIAVLRLSSANPIAYSKRARPIKLAPEDNKMTLGADVAIAGWGLGSANASGVATPARTIKGTTVNTIPDMCPVATVWGSDYVPSAMLCAGCDTSKADSCHGDDGGALTTTSSSAGCAIVVGVASQTVCGESTLKPSVYTRVAPFVAWIESIVGIPVRSTYELNPRRDCDQCVNPSDPPPCGNAPATVDRQRCKVEGDLAEAFKLSFDSQRCINGRTRLRARFTKPVGGVPGGLNGGVVYLLAGTMAGREVFTLDGTRVNTPLSGPVAQVAKANYNAAAKAWKIRVPGCANNGTTYAAVYRSAPSPNAPYLYYQVSLPVS</sequence>
<dbReference type="Gene3D" id="2.40.10.10">
    <property type="entry name" value="Trypsin-like serine proteases"/>
    <property type="match status" value="1"/>
</dbReference>
<dbReference type="Gramene" id="GBG89981">
    <property type="protein sequence ID" value="GBG89981"/>
    <property type="gene ID" value="CBR_g50071"/>
</dbReference>
<evidence type="ECO:0000256" key="1">
    <source>
        <dbReference type="ARBA" id="ARBA00023157"/>
    </source>
</evidence>
<dbReference type="EMBL" id="BFEA01000776">
    <property type="protein sequence ID" value="GBG89981.1"/>
    <property type="molecule type" value="Genomic_DNA"/>
</dbReference>
<dbReference type="InterPro" id="IPR051487">
    <property type="entry name" value="Ser/Thr_Proteases_Immune/Dev"/>
</dbReference>
<evidence type="ECO:0000313" key="4">
    <source>
        <dbReference type="EMBL" id="GBG89981.1"/>
    </source>
</evidence>
<dbReference type="PROSITE" id="PS50240">
    <property type="entry name" value="TRYPSIN_DOM"/>
    <property type="match status" value="1"/>
</dbReference>
<keyword evidence="2" id="KW-0732">Signal</keyword>
<feature type="domain" description="Peptidase S1" evidence="3">
    <location>
        <begin position="32"/>
        <end position="283"/>
    </location>
</feature>
<feature type="chain" id="PRO_5017315269" description="Peptidase S1 domain-containing protein" evidence="2">
    <location>
        <begin position="31"/>
        <end position="449"/>
    </location>
</feature>
<dbReference type="GO" id="GO:0004252">
    <property type="term" value="F:serine-type endopeptidase activity"/>
    <property type="evidence" value="ECO:0007669"/>
    <property type="project" value="InterPro"/>
</dbReference>
<dbReference type="STRING" id="69332.A0A388M600"/>
<protein>
    <recommendedName>
        <fullName evidence="3">Peptidase S1 domain-containing protein</fullName>
    </recommendedName>
</protein>
<dbReference type="InterPro" id="IPR001314">
    <property type="entry name" value="Peptidase_S1A"/>
</dbReference>
<name>A0A388M600_CHABU</name>
<evidence type="ECO:0000313" key="5">
    <source>
        <dbReference type="Proteomes" id="UP000265515"/>
    </source>
</evidence>
<evidence type="ECO:0000259" key="3">
    <source>
        <dbReference type="PROSITE" id="PS50240"/>
    </source>
</evidence>
<dbReference type="SUPFAM" id="SSF50494">
    <property type="entry name" value="Trypsin-like serine proteases"/>
    <property type="match status" value="1"/>
</dbReference>
<dbReference type="InterPro" id="IPR043504">
    <property type="entry name" value="Peptidase_S1_PA_chymotrypsin"/>
</dbReference>
<gene>
    <name evidence="4" type="ORF">CBR_g50071</name>
</gene>
<dbReference type="CDD" id="cd00190">
    <property type="entry name" value="Tryp_SPc"/>
    <property type="match status" value="1"/>
</dbReference>
<organism evidence="4 5">
    <name type="scientific">Chara braunii</name>
    <name type="common">Braun's stonewort</name>
    <dbReference type="NCBI Taxonomy" id="69332"/>
    <lineage>
        <taxon>Eukaryota</taxon>
        <taxon>Viridiplantae</taxon>
        <taxon>Streptophyta</taxon>
        <taxon>Charophyceae</taxon>
        <taxon>Charales</taxon>
        <taxon>Characeae</taxon>
        <taxon>Chara</taxon>
    </lineage>
</organism>
<dbReference type="PRINTS" id="PR00722">
    <property type="entry name" value="CHYMOTRYPSIN"/>
</dbReference>
<feature type="signal peptide" evidence="2">
    <location>
        <begin position="1"/>
        <end position="30"/>
    </location>
</feature>
<accession>A0A388M600</accession>
<dbReference type="InterPro" id="IPR009003">
    <property type="entry name" value="Peptidase_S1_PA"/>
</dbReference>
<dbReference type="PANTHER" id="PTHR24256">
    <property type="entry name" value="TRYPTASE-RELATED"/>
    <property type="match status" value="1"/>
</dbReference>
<dbReference type="Proteomes" id="UP000265515">
    <property type="component" value="Unassembled WGS sequence"/>
</dbReference>
<dbReference type="InterPro" id="IPR018114">
    <property type="entry name" value="TRYPSIN_HIS"/>
</dbReference>
<dbReference type="OrthoDB" id="5565075at2759"/>